<sequence>MDEGRRFPDDESVKLIELQAAGLYPPVAGDRHVLLRWFNGMEGSHTYTQVIHLTGGPGNYAFLTPSIKRHSEESRRLNTFYPLGLYTRAQRDQIISLASSIRFNRRSTVNDCLVWMRDLLEAMVAVGLLHKATFDVLDAQIPLKKRVRESSDGVPSAN</sequence>
<comment type="caution">
    <text evidence="1">The sequence shown here is derived from an EMBL/GenBank/DDBJ whole genome shotgun (WGS) entry which is preliminary data.</text>
</comment>
<evidence type="ECO:0000313" key="1">
    <source>
        <dbReference type="EMBL" id="PIL34491.1"/>
    </source>
</evidence>
<gene>
    <name evidence="1" type="ORF">GSI_03268</name>
</gene>
<proteinExistence type="predicted"/>
<evidence type="ECO:0000313" key="2">
    <source>
        <dbReference type="Proteomes" id="UP000230002"/>
    </source>
</evidence>
<keyword evidence="2" id="KW-1185">Reference proteome</keyword>
<dbReference type="Proteomes" id="UP000230002">
    <property type="component" value="Unassembled WGS sequence"/>
</dbReference>
<organism evidence="1 2">
    <name type="scientific">Ganoderma sinense ZZ0214-1</name>
    <dbReference type="NCBI Taxonomy" id="1077348"/>
    <lineage>
        <taxon>Eukaryota</taxon>
        <taxon>Fungi</taxon>
        <taxon>Dikarya</taxon>
        <taxon>Basidiomycota</taxon>
        <taxon>Agaricomycotina</taxon>
        <taxon>Agaricomycetes</taxon>
        <taxon>Polyporales</taxon>
        <taxon>Polyporaceae</taxon>
        <taxon>Ganoderma</taxon>
    </lineage>
</organism>
<accession>A0A2G8SL57</accession>
<reference evidence="1 2" key="1">
    <citation type="journal article" date="2015" name="Sci. Rep.">
        <title>Chromosome-level genome map provides insights into diverse defense mechanisms in the medicinal fungus Ganoderma sinense.</title>
        <authorList>
            <person name="Zhu Y."/>
            <person name="Xu J."/>
            <person name="Sun C."/>
            <person name="Zhou S."/>
            <person name="Xu H."/>
            <person name="Nelson D.R."/>
            <person name="Qian J."/>
            <person name="Song J."/>
            <person name="Luo H."/>
            <person name="Xiang L."/>
            <person name="Li Y."/>
            <person name="Xu Z."/>
            <person name="Ji A."/>
            <person name="Wang L."/>
            <person name="Lu S."/>
            <person name="Hayward A."/>
            <person name="Sun W."/>
            <person name="Li X."/>
            <person name="Schwartz D.C."/>
            <person name="Wang Y."/>
            <person name="Chen S."/>
        </authorList>
    </citation>
    <scope>NUCLEOTIDE SEQUENCE [LARGE SCALE GENOMIC DNA]</scope>
    <source>
        <strain evidence="1 2">ZZ0214-1</strain>
    </source>
</reference>
<dbReference type="AlphaFoldDB" id="A0A2G8SL57"/>
<name>A0A2G8SL57_9APHY</name>
<protein>
    <submittedName>
        <fullName evidence="1">Uncharacterized protein</fullName>
    </submittedName>
</protein>
<dbReference type="STRING" id="1077348.A0A2G8SL57"/>
<dbReference type="OrthoDB" id="3235294at2759"/>
<dbReference type="EMBL" id="AYKW01000005">
    <property type="protein sequence ID" value="PIL34491.1"/>
    <property type="molecule type" value="Genomic_DNA"/>
</dbReference>